<comment type="caution">
    <text evidence="2">The sequence shown here is derived from an EMBL/GenBank/DDBJ whole genome shotgun (WGS) entry which is preliminary data.</text>
</comment>
<keyword evidence="3" id="KW-1185">Reference proteome</keyword>
<proteinExistence type="predicted"/>
<dbReference type="EMBL" id="VSRR010019418">
    <property type="protein sequence ID" value="MPC62207.1"/>
    <property type="molecule type" value="Genomic_DNA"/>
</dbReference>
<name>A0A5B7GYK1_PORTR</name>
<dbReference type="Proteomes" id="UP000324222">
    <property type="component" value="Unassembled WGS sequence"/>
</dbReference>
<feature type="region of interest" description="Disordered" evidence="1">
    <location>
        <begin position="1"/>
        <end position="27"/>
    </location>
</feature>
<organism evidence="2 3">
    <name type="scientific">Portunus trituberculatus</name>
    <name type="common">Swimming crab</name>
    <name type="synonym">Neptunus trituberculatus</name>
    <dbReference type="NCBI Taxonomy" id="210409"/>
    <lineage>
        <taxon>Eukaryota</taxon>
        <taxon>Metazoa</taxon>
        <taxon>Ecdysozoa</taxon>
        <taxon>Arthropoda</taxon>
        <taxon>Crustacea</taxon>
        <taxon>Multicrustacea</taxon>
        <taxon>Malacostraca</taxon>
        <taxon>Eumalacostraca</taxon>
        <taxon>Eucarida</taxon>
        <taxon>Decapoda</taxon>
        <taxon>Pleocyemata</taxon>
        <taxon>Brachyura</taxon>
        <taxon>Eubrachyura</taxon>
        <taxon>Portunoidea</taxon>
        <taxon>Portunidae</taxon>
        <taxon>Portuninae</taxon>
        <taxon>Portunus</taxon>
    </lineage>
</organism>
<evidence type="ECO:0000313" key="3">
    <source>
        <dbReference type="Proteomes" id="UP000324222"/>
    </source>
</evidence>
<evidence type="ECO:0000313" key="2">
    <source>
        <dbReference type="EMBL" id="MPC62207.1"/>
    </source>
</evidence>
<gene>
    <name evidence="2" type="ORF">E2C01_056289</name>
</gene>
<protein>
    <submittedName>
        <fullName evidence="2">Uncharacterized protein</fullName>
    </submittedName>
</protein>
<sequence length="109" mass="11194">MGCDGSGGEGSKKRVGSGLGGKAYRGGRDFETRRGGAPLRLLCGVWRPGTTTAAAVGVTRLRRRRRGRGGAGHGLGTRGGRGVLCLLRREGGVWVSGSLVLQPGTVAHL</sequence>
<evidence type="ECO:0000256" key="1">
    <source>
        <dbReference type="SAM" id="MobiDB-lite"/>
    </source>
</evidence>
<accession>A0A5B7GYK1</accession>
<dbReference type="AlphaFoldDB" id="A0A5B7GYK1"/>
<reference evidence="2 3" key="1">
    <citation type="submission" date="2019-05" db="EMBL/GenBank/DDBJ databases">
        <title>Another draft genome of Portunus trituberculatus and its Hox gene families provides insights of decapod evolution.</title>
        <authorList>
            <person name="Jeong J.-H."/>
            <person name="Song I."/>
            <person name="Kim S."/>
            <person name="Choi T."/>
            <person name="Kim D."/>
            <person name="Ryu S."/>
            <person name="Kim W."/>
        </authorList>
    </citation>
    <scope>NUCLEOTIDE SEQUENCE [LARGE SCALE GENOMIC DNA]</scope>
    <source>
        <tissue evidence="2">Muscle</tissue>
    </source>
</reference>